<gene>
    <name evidence="2" type="ordered locus">Lebu_1820</name>
</gene>
<keyword evidence="1" id="KW-1133">Transmembrane helix</keyword>
<dbReference type="RefSeq" id="WP_015770025.1">
    <property type="nucleotide sequence ID" value="NC_013192.1"/>
</dbReference>
<dbReference type="STRING" id="523794.Lebu_1820"/>
<sequence length="270" mass="31276">MKKINKIILFLFLITIVQLFSSQYFKTIKITGKSTYKQFFLTEDIYENSKNNLGDIRIIDNAGKEVPYAIETLKNQNKNNVKVNLGYEVEQNGKSTILKIKSKFLPLKSIVMDVDDEFQREYSMGDGNNFYSEGIISKVGKKKNLTINLENVPKLKEIIIEIKNKDNFPLKIKKVTGNYVPDRVVFKVTERENYKITFGNENLEKPEYDIVEFVDSIKERDEVLVGKLEKSEGNNISKSKDYTVYYNVFIGFVVIVLIGFMIRKIGKNKK</sequence>
<reference evidence="2 3" key="1">
    <citation type="journal article" date="2009" name="Stand. Genomic Sci.">
        <title>Complete genome sequence of Leptotrichia buccalis type strain (C-1013-b).</title>
        <authorList>
            <person name="Ivanova N."/>
            <person name="Gronow S."/>
            <person name="Lapidus A."/>
            <person name="Copeland A."/>
            <person name="Glavina Del Rio T."/>
            <person name="Nolan M."/>
            <person name="Lucas S."/>
            <person name="Chen F."/>
            <person name="Tice H."/>
            <person name="Cheng J.F."/>
            <person name="Saunders E."/>
            <person name="Bruce D."/>
            <person name="Goodwin L."/>
            <person name="Brettin T."/>
            <person name="Detter J.C."/>
            <person name="Han C."/>
            <person name="Pitluck S."/>
            <person name="Mikhailova N."/>
            <person name="Pati A."/>
            <person name="Mavrommatis K."/>
            <person name="Chen A."/>
            <person name="Palaniappan K."/>
            <person name="Land M."/>
            <person name="Hauser L."/>
            <person name="Chang Y.J."/>
            <person name="Jeffries C.D."/>
            <person name="Chain P."/>
            <person name="Rohde C."/>
            <person name="Goker M."/>
            <person name="Bristow J."/>
            <person name="Eisen J.A."/>
            <person name="Markowitz V."/>
            <person name="Hugenholtz P."/>
            <person name="Kyrpides N.C."/>
            <person name="Klenk H.P."/>
        </authorList>
    </citation>
    <scope>NUCLEOTIDE SEQUENCE [LARGE SCALE GENOMIC DNA]</scope>
    <source>
        <strain evidence="3">ATCC 14201 / DSM 1135 / JCM 12969 / NCTC 10249 / C-1013-b</strain>
    </source>
</reference>
<dbReference type="eggNOG" id="ENOG5030J90">
    <property type="taxonomic scope" value="Bacteria"/>
</dbReference>
<feature type="transmembrane region" description="Helical" evidence="1">
    <location>
        <begin position="244"/>
        <end position="262"/>
    </location>
</feature>
<evidence type="ECO:0000256" key="1">
    <source>
        <dbReference type="SAM" id="Phobius"/>
    </source>
</evidence>
<accession>C7NC05</accession>
<keyword evidence="1" id="KW-0472">Membrane</keyword>
<dbReference type="OrthoDB" id="78789at2"/>
<evidence type="ECO:0000313" key="3">
    <source>
        <dbReference type="Proteomes" id="UP000001910"/>
    </source>
</evidence>
<dbReference type="HOGENOM" id="CLU_060507_0_0_0"/>
<protein>
    <submittedName>
        <fullName evidence="2">Uncharacterized protein</fullName>
    </submittedName>
</protein>
<proteinExistence type="predicted"/>
<name>C7NC05_LEPBD</name>
<evidence type="ECO:0000313" key="2">
    <source>
        <dbReference type="EMBL" id="ACV39686.1"/>
    </source>
</evidence>
<dbReference type="Proteomes" id="UP000001910">
    <property type="component" value="Chromosome"/>
</dbReference>
<organism evidence="2 3">
    <name type="scientific">Leptotrichia buccalis (strain ATCC 14201 / DSM 1135 / JCM 12969 / NCTC 10249 / C-1013-b)</name>
    <dbReference type="NCBI Taxonomy" id="523794"/>
    <lineage>
        <taxon>Bacteria</taxon>
        <taxon>Fusobacteriati</taxon>
        <taxon>Fusobacteriota</taxon>
        <taxon>Fusobacteriia</taxon>
        <taxon>Fusobacteriales</taxon>
        <taxon>Leptotrichiaceae</taxon>
        <taxon>Leptotrichia</taxon>
    </lineage>
</organism>
<dbReference type="AlphaFoldDB" id="C7NC05"/>
<keyword evidence="1" id="KW-0812">Transmembrane</keyword>
<dbReference type="KEGG" id="lba:Lebu_1820"/>
<dbReference type="EMBL" id="CP001685">
    <property type="protein sequence ID" value="ACV39686.1"/>
    <property type="molecule type" value="Genomic_DNA"/>
</dbReference>
<keyword evidence="3" id="KW-1185">Reference proteome</keyword>